<protein>
    <submittedName>
        <fullName evidence="1">Uncharacterized protein</fullName>
    </submittedName>
</protein>
<dbReference type="Pfam" id="PF26611">
    <property type="entry name" value="MAD7"/>
    <property type="match status" value="1"/>
</dbReference>
<dbReference type="InterPro" id="IPR058120">
    <property type="entry name" value="MADS7"/>
</dbReference>
<proteinExistence type="predicted"/>
<accession>A0A5N6C0F7</accession>
<keyword evidence="2" id="KW-1185">Reference proteome</keyword>
<comment type="caution">
    <text evidence="1">The sequence shown here is derived from an EMBL/GenBank/DDBJ whole genome shotgun (WGS) entry which is preliminary data.</text>
</comment>
<organism evidence="1 2">
    <name type="scientific">Microbispora catharanthi</name>
    <dbReference type="NCBI Taxonomy" id="1712871"/>
    <lineage>
        <taxon>Bacteria</taxon>
        <taxon>Bacillati</taxon>
        <taxon>Actinomycetota</taxon>
        <taxon>Actinomycetes</taxon>
        <taxon>Streptosporangiales</taxon>
        <taxon>Streptosporangiaceae</taxon>
        <taxon>Microbispora</taxon>
    </lineage>
</organism>
<evidence type="ECO:0000313" key="1">
    <source>
        <dbReference type="EMBL" id="KAB8185990.1"/>
    </source>
</evidence>
<dbReference type="Proteomes" id="UP000313066">
    <property type="component" value="Unassembled WGS sequence"/>
</dbReference>
<reference evidence="1 2" key="1">
    <citation type="submission" date="2019-10" db="EMBL/GenBank/DDBJ databases">
        <title>Nonomuraea sp. nov., isolated from Phyllanthus amarus.</title>
        <authorList>
            <person name="Klykleung N."/>
            <person name="Tanasupawat S."/>
        </authorList>
    </citation>
    <scope>NUCLEOTIDE SEQUENCE [LARGE SCALE GENOMIC DNA]</scope>
    <source>
        <strain evidence="1 2">CR1-09</strain>
    </source>
</reference>
<sequence length="548" mass="61889">MTIKLTKAMSTYLYRPLTIFSTLDTDVDRVLPHLFEACVKGGRSARFLTNERDYAGYRDRLLNSEHMTGFNSPDARELMDGWLRSCIVDMGTVGKAHNDEQMLSVAPLTLAAYRAGVPRTRTRHRYIDDFAYQLLRTQVARRTAGNPTGELRRLIAEHIGHGLGIGHEPKWQPELIDPSRLDISALLEFRFLEGFEMGDAREFKQESQVPNPLPGVTERLGEMLLAHLLAYANRLPTAALMSTFAGLLALGVFTLTLRVNAAGRELLRTGTPPADMVEDRPKSPIELYCDFTGGINDDSDRLSRLCVERDLNQIRLTFRDRMTLMIVELAIQRIPDERERREALSDPDKLAQLAELREHDVTEMFAMSQLYDIAAINQRSAEHITEDEADFLDRTQHSDKSELNKLLDVLEFVNQDRATANAVGWFRSVGGLRKPYGILTGSSNSRRSWRYAPTDELLQILLMTVFVRPDMSVRPTISLKDLLRELRDRFGILVDSPPAFLDGAEARAAAAANLAAFKRRLQLLGCFDSLSDDFSEQIVRHPLGDRDA</sequence>
<dbReference type="AlphaFoldDB" id="A0A5N6C0F7"/>
<dbReference type="NCBIfam" id="NF047733">
    <property type="entry name" value="antiphage_MADS7"/>
    <property type="match status" value="1"/>
</dbReference>
<dbReference type="RefSeq" id="WP_139573933.1">
    <property type="nucleotide sequence ID" value="NZ_VDMA02000004.1"/>
</dbReference>
<evidence type="ECO:0000313" key="2">
    <source>
        <dbReference type="Proteomes" id="UP000313066"/>
    </source>
</evidence>
<dbReference type="EMBL" id="VDMA02000004">
    <property type="protein sequence ID" value="KAB8185990.1"/>
    <property type="molecule type" value="Genomic_DNA"/>
</dbReference>
<name>A0A5N6C0F7_9ACTN</name>
<gene>
    <name evidence="1" type="ORF">FH610_009550</name>
</gene>